<evidence type="ECO:0000259" key="8">
    <source>
        <dbReference type="Pfam" id="PF12830"/>
    </source>
</evidence>
<dbReference type="Pfam" id="PF12765">
    <property type="entry name" value="Cohesin_HEAT"/>
    <property type="match status" value="1"/>
</dbReference>
<dbReference type="Gene3D" id="1.25.10.10">
    <property type="entry name" value="Leucine-rich Repeat Variant"/>
    <property type="match status" value="1"/>
</dbReference>
<dbReference type="GO" id="GO:0140588">
    <property type="term" value="P:chromatin looping"/>
    <property type="evidence" value="ECO:0007669"/>
    <property type="project" value="InterPro"/>
</dbReference>
<dbReference type="GO" id="GO:0090694">
    <property type="term" value="C:Scc2-Scc4 cohesin loading complex"/>
    <property type="evidence" value="ECO:0007669"/>
    <property type="project" value="TreeGrafter"/>
</dbReference>
<dbReference type="InterPro" id="IPR033031">
    <property type="entry name" value="Scc2/Nipped-B"/>
</dbReference>
<dbReference type="CDD" id="cd23958">
    <property type="entry name" value="SCC2"/>
    <property type="match status" value="1"/>
</dbReference>
<feature type="compositionally biased region" description="Basic residues" evidence="7">
    <location>
        <begin position="831"/>
        <end position="854"/>
    </location>
</feature>
<feature type="compositionally biased region" description="Acidic residues" evidence="7">
    <location>
        <begin position="859"/>
        <end position="868"/>
    </location>
</feature>
<evidence type="ECO:0000256" key="7">
    <source>
        <dbReference type="SAM" id="MobiDB-lite"/>
    </source>
</evidence>
<dbReference type="Pfam" id="PF12830">
    <property type="entry name" value="Nipped-B_C"/>
    <property type="match status" value="1"/>
</dbReference>
<dbReference type="PANTHER" id="PTHR21704:SF18">
    <property type="entry name" value="NIPPED-B-LIKE PROTEIN"/>
    <property type="match status" value="1"/>
</dbReference>
<protein>
    <recommendedName>
        <fullName evidence="6">Nipped-B protein</fullName>
    </recommendedName>
</protein>
<feature type="region of interest" description="Disordered" evidence="7">
    <location>
        <begin position="821"/>
        <end position="868"/>
    </location>
</feature>
<dbReference type="InterPro" id="IPR024986">
    <property type="entry name" value="Nipped-B_C"/>
</dbReference>
<proteinExistence type="inferred from homology"/>
<accession>A0A1B6H365</accession>
<evidence type="ECO:0000256" key="2">
    <source>
        <dbReference type="ARBA" id="ARBA00009252"/>
    </source>
</evidence>
<comment type="subcellular location">
    <subcellularLocation>
        <location evidence="1 6">Nucleus</location>
    </subcellularLocation>
</comment>
<evidence type="ECO:0000256" key="4">
    <source>
        <dbReference type="ARBA" id="ARBA00023242"/>
    </source>
</evidence>
<feature type="domain" description="Sister chromatid cohesion C-terminal" evidence="8">
    <location>
        <begin position="445"/>
        <end position="626"/>
    </location>
</feature>
<keyword evidence="4 6" id="KW-0539">Nucleus</keyword>
<dbReference type="GO" id="GO:0061775">
    <property type="term" value="F:cohesin loader activity"/>
    <property type="evidence" value="ECO:0007669"/>
    <property type="project" value="InterPro"/>
</dbReference>
<feature type="non-terminal residue" evidence="9">
    <location>
        <position position="1"/>
    </location>
</feature>
<name>A0A1B6H365_9HEMI</name>
<dbReference type="InterPro" id="IPR011989">
    <property type="entry name" value="ARM-like"/>
</dbReference>
<dbReference type="InterPro" id="IPR016024">
    <property type="entry name" value="ARM-type_fold"/>
</dbReference>
<dbReference type="GO" id="GO:1990414">
    <property type="term" value="P:replication-born double-strand break repair via sister chromatid exchange"/>
    <property type="evidence" value="ECO:0007669"/>
    <property type="project" value="TreeGrafter"/>
</dbReference>
<dbReference type="GO" id="GO:0071169">
    <property type="term" value="P:establishment of protein localization to chromatin"/>
    <property type="evidence" value="ECO:0007669"/>
    <property type="project" value="TreeGrafter"/>
</dbReference>
<dbReference type="GO" id="GO:0010468">
    <property type="term" value="P:regulation of gene expression"/>
    <property type="evidence" value="ECO:0007669"/>
    <property type="project" value="InterPro"/>
</dbReference>
<dbReference type="EMBL" id="GECZ01000644">
    <property type="protein sequence ID" value="JAS69125.1"/>
    <property type="molecule type" value="Transcribed_RNA"/>
</dbReference>
<reference evidence="9" key="1">
    <citation type="submission" date="2015-11" db="EMBL/GenBank/DDBJ databases">
        <title>De novo transcriptome assembly of four potential Pierce s Disease insect vectors from Arizona vineyards.</title>
        <authorList>
            <person name="Tassone E.E."/>
        </authorList>
    </citation>
    <scope>NUCLEOTIDE SEQUENCE</scope>
</reference>
<dbReference type="SUPFAM" id="SSF48371">
    <property type="entry name" value="ARM repeat"/>
    <property type="match status" value="1"/>
</dbReference>
<keyword evidence="5 6" id="KW-0131">Cell cycle</keyword>
<evidence type="ECO:0000256" key="1">
    <source>
        <dbReference type="ARBA" id="ARBA00004123"/>
    </source>
</evidence>
<keyword evidence="3 6" id="KW-0677">Repeat</keyword>
<evidence type="ECO:0000256" key="3">
    <source>
        <dbReference type="ARBA" id="ARBA00022737"/>
    </source>
</evidence>
<dbReference type="AlphaFoldDB" id="A0A1B6H365"/>
<evidence type="ECO:0000256" key="6">
    <source>
        <dbReference type="RuleBase" id="RU364107"/>
    </source>
</evidence>
<dbReference type="InterPro" id="IPR026003">
    <property type="entry name" value="Cohesin_HEAT"/>
</dbReference>
<dbReference type="GO" id="GO:0034087">
    <property type="term" value="P:establishment of mitotic sister chromatid cohesion"/>
    <property type="evidence" value="ECO:0007669"/>
    <property type="project" value="TreeGrafter"/>
</dbReference>
<evidence type="ECO:0000256" key="5">
    <source>
        <dbReference type="ARBA" id="ARBA00023306"/>
    </source>
</evidence>
<sequence>LDHSASVREAAVDLVGKFVLTQPSLLVKYYDMLSGRILDTGVSVRKKVIKIMKDICIQHPNFTKTSDIYVKIIRRLNDEEVGVCKLVLEVFRTLWFTPASEEEVAGRAANITDVVAVLEDLGPELFEKLVVRLLKPNDDKADPQELKTTLTACTQIVDFLVDNELSLDTASSQRVVVCLRTLYIFSKVQPQLLVGHINKLQSYLSFNREAQLEHHMVSWVVRMMETVMPLIDQPSKEFLTNLEQHMINLMVQHEQTVIYSCASCLGFVVNTLTHNYEIVRNCLNTYNGYLLCYKKLALTGQNDGMERYHPIIKRSLYIVGMLMRFFDFTNKEVLGPFPDSTRDMVVDLLLFYLQFKELQCFALKAIGSICIQHCQLMMIPKLKTAYLEILRDSSPSLELKIQVLSNIEQYLQEEDGRIIKQDLKWAKLSKQENLKEMGDVTAGMASTVVQLFIKEVLEAYFCPNVSVRQAVLRVVQLILLQGLVHPVQIVPYLICMTTDEENTVRSNSDRRLEEIERKYPGFVHMQAQRGVSMSYRLQEILRAQGSVDVVRGYRSKDEGQPVALNGSLYSILHSKQQRRAFILSIFKRFEELKVDLREMLFLADNMAYFPYQTQEEPLFIIHQINLMISVTGTNLLQSFLEALLPKTTLELTEEPMSEHASQEEEEEDIEKLLSRVPNDTSFVYECLVASRGCMLLLLLKQHLKKLYNINDNQISQYSPSETAKSFDKAVQRKKHSRFNPNINLEKFKQATPQDNDETVKRSILLEFLEFKTLIMSLDLDDGKENDNLNIISNMEVKSSISSMAKEISEDTSLNVSIQQVQKNSRSVNKNHSSHHKSGRIRKTRKNKTRKRKRVIVTSSDDDSSYNSD</sequence>
<comment type="similarity">
    <text evidence="2 6">Belongs to the SCC2/Nipped-B family.</text>
</comment>
<dbReference type="GO" id="GO:0003682">
    <property type="term" value="F:chromatin binding"/>
    <property type="evidence" value="ECO:0007669"/>
    <property type="project" value="TreeGrafter"/>
</dbReference>
<dbReference type="PANTHER" id="PTHR21704">
    <property type="entry name" value="NIPPED-B-LIKE PROTEIN DELANGIN SCC2-RELATED"/>
    <property type="match status" value="1"/>
</dbReference>
<gene>
    <name evidence="9" type="ORF">g.11457</name>
</gene>
<organism evidence="9">
    <name type="scientific">Cuerna arida</name>
    <dbReference type="NCBI Taxonomy" id="1464854"/>
    <lineage>
        <taxon>Eukaryota</taxon>
        <taxon>Metazoa</taxon>
        <taxon>Ecdysozoa</taxon>
        <taxon>Arthropoda</taxon>
        <taxon>Hexapoda</taxon>
        <taxon>Insecta</taxon>
        <taxon>Pterygota</taxon>
        <taxon>Neoptera</taxon>
        <taxon>Paraneoptera</taxon>
        <taxon>Hemiptera</taxon>
        <taxon>Auchenorrhyncha</taxon>
        <taxon>Membracoidea</taxon>
        <taxon>Cicadellidae</taxon>
        <taxon>Cicadellinae</taxon>
        <taxon>Proconiini</taxon>
        <taxon>Cuerna</taxon>
    </lineage>
</organism>
<evidence type="ECO:0000313" key="9">
    <source>
        <dbReference type="EMBL" id="JAS69125.1"/>
    </source>
</evidence>